<comment type="caution">
    <text evidence="4">The sequence shown here is derived from an EMBL/GenBank/DDBJ whole genome shotgun (WGS) entry which is preliminary data.</text>
</comment>
<evidence type="ECO:0000259" key="2">
    <source>
        <dbReference type="Pfam" id="PF13204"/>
    </source>
</evidence>
<accession>A0AAW6U4Q5</accession>
<dbReference type="PANTHER" id="PTHR37836">
    <property type="entry name" value="LMO1036 PROTEIN"/>
    <property type="match status" value="1"/>
</dbReference>
<dbReference type="InterPro" id="IPR025277">
    <property type="entry name" value="Apiosidase-like_cat_dom"/>
</dbReference>
<feature type="domain" description="Apiosidase-like catalytic" evidence="2">
    <location>
        <begin position="441"/>
        <end position="775"/>
    </location>
</feature>
<dbReference type="SUPFAM" id="SSF53590">
    <property type="entry name" value="Nucleoside hydrolase"/>
    <property type="match status" value="1"/>
</dbReference>
<dbReference type="InterPro" id="IPR013783">
    <property type="entry name" value="Ig-like_fold"/>
</dbReference>
<dbReference type="InterPro" id="IPR036452">
    <property type="entry name" value="Ribo_hydro-like"/>
</dbReference>
<dbReference type="PANTHER" id="PTHR37836:SF3">
    <property type="entry name" value="ENDOGLUCANASE"/>
    <property type="match status" value="1"/>
</dbReference>
<reference evidence="4" key="1">
    <citation type="submission" date="2023-05" db="EMBL/GenBank/DDBJ databases">
        <title>Anaerotaeda fermentans gen. nov., sp. nov., a novel anaerobic planctomycete of the new family within the order Sedimentisphaerales isolated from Taman Peninsula, Russia.</title>
        <authorList>
            <person name="Khomyakova M.A."/>
            <person name="Merkel A.Y."/>
            <person name="Slobodkin A.I."/>
        </authorList>
    </citation>
    <scope>NUCLEOTIDE SEQUENCE</scope>
    <source>
        <strain evidence="4">M17dextr</strain>
    </source>
</reference>
<keyword evidence="5" id="KW-1185">Reference proteome</keyword>
<dbReference type="Gene3D" id="2.60.40.10">
    <property type="entry name" value="Immunoglobulins"/>
    <property type="match status" value="1"/>
</dbReference>
<evidence type="ECO:0000313" key="5">
    <source>
        <dbReference type="Proteomes" id="UP001431776"/>
    </source>
</evidence>
<sequence>MRITLQLVFLAALCLLAVSGISLGQSNPDKIRVILDTDANNELDDQHAIAYLLFNGDVFDVEAITVNRTQGGGGVDQHLAEAQRVVRLCALDSKIPVLRGADKSFEEIKGQLNRPDFDGAEAVNFIIERAKAADARRLVLLPVGKLTNIALALAKEPSIIPKVRVVWLGSNYPDPGEYNQVNDEPSLNYILDTGVDFEIAIVRYGKPSGTDAVRATLPEIRRIMPGKGPKIDPPVTGRHGGAFTNFGDYAINLFGNIQLYGDPPSRALFDMAAVAIVKNPAWARAVEMPAPILKDGRWVDRPDNPRNIILWEDFDRDAIMADFYDRMTNYQLAQPGRAAQWEPVELMFIADRDYANPYTDVDLHVEFRGPDNSVVRRPAFWDGGRTWRVRFAAPEPGTWTWRSAASNREDAGLHAQSGRLHVTAYSGDNQLLRHGLLCMSPGRRNVVHADGTPLLVVADTPWGLPFRGTVESVTAYAQNRQARGFNAALLMSVQPDRRAEGPRDRNAVGGFGIGFHDLSEGRLNKPNVEYFQHLDTLISILIDHGIVPVYNPVFQGFGWKGLGTIGRTAEPKEYARYTRYLIARYGACPAMWLLSADGTGKEPVTEPAGLEVQAWDAYGQPTGIHYSPFCDRKPDWTDDPQFGFHQNRSYHDAEWLDFQWCQTGHGGEHLPYKVRRMHDYEPTKAVANGEPTYERIGRQDRAVGWWQGHEAWLNLTAGGTMGVVYGAGGLWNWKVAPDEPGWPNWANTQASWADAIEFEGSRYVGYVGRALAGYNIADMTVLPDVSPQAVGKPGELYIVYLPEGGSVTLAGLKGDLPCRWFNPRRGQFAGKGRVNPRSPSLTAPSEDSWVLLAGRQR</sequence>
<evidence type="ECO:0000313" key="4">
    <source>
        <dbReference type="EMBL" id="MDI6451076.1"/>
    </source>
</evidence>
<dbReference type="InterPro" id="IPR001910">
    <property type="entry name" value="Inosine/uridine_hydrolase_dom"/>
</dbReference>
<proteinExistence type="predicted"/>
<organism evidence="4 5">
    <name type="scientific">Anaerobaca lacustris</name>
    <dbReference type="NCBI Taxonomy" id="3044600"/>
    <lineage>
        <taxon>Bacteria</taxon>
        <taxon>Pseudomonadati</taxon>
        <taxon>Planctomycetota</taxon>
        <taxon>Phycisphaerae</taxon>
        <taxon>Sedimentisphaerales</taxon>
        <taxon>Anaerobacaceae</taxon>
        <taxon>Anaerobaca</taxon>
    </lineage>
</organism>
<dbReference type="Gene3D" id="3.20.20.80">
    <property type="entry name" value="Glycosidases"/>
    <property type="match status" value="1"/>
</dbReference>
<feature type="domain" description="DUF5060" evidence="3">
    <location>
        <begin position="339"/>
        <end position="404"/>
    </location>
</feature>
<dbReference type="Gene3D" id="3.90.245.10">
    <property type="entry name" value="Ribonucleoside hydrolase-like"/>
    <property type="match status" value="1"/>
</dbReference>
<evidence type="ECO:0000259" key="1">
    <source>
        <dbReference type="Pfam" id="PF01156"/>
    </source>
</evidence>
<dbReference type="GO" id="GO:0016799">
    <property type="term" value="F:hydrolase activity, hydrolyzing N-glycosyl compounds"/>
    <property type="evidence" value="ECO:0007669"/>
    <property type="project" value="InterPro"/>
</dbReference>
<dbReference type="EMBL" id="JASCXX010000028">
    <property type="protein sequence ID" value="MDI6451076.1"/>
    <property type="molecule type" value="Genomic_DNA"/>
</dbReference>
<dbReference type="Pfam" id="PF01156">
    <property type="entry name" value="IU_nuc_hydro"/>
    <property type="match status" value="1"/>
</dbReference>
<dbReference type="RefSeq" id="WP_349246485.1">
    <property type="nucleotide sequence ID" value="NZ_JASCXX010000028.1"/>
</dbReference>
<dbReference type="Pfam" id="PF16586">
    <property type="entry name" value="DUF5060"/>
    <property type="match status" value="1"/>
</dbReference>
<dbReference type="AlphaFoldDB" id="A0AAW6U4Q5"/>
<evidence type="ECO:0000259" key="3">
    <source>
        <dbReference type="Pfam" id="PF16586"/>
    </source>
</evidence>
<name>A0AAW6U4Q5_9BACT</name>
<dbReference type="Proteomes" id="UP001431776">
    <property type="component" value="Unassembled WGS sequence"/>
</dbReference>
<dbReference type="Pfam" id="PF13204">
    <property type="entry name" value="Apiosidase"/>
    <property type="match status" value="1"/>
</dbReference>
<dbReference type="InterPro" id="IPR032260">
    <property type="entry name" value="DUF5060"/>
</dbReference>
<feature type="domain" description="Inosine/uridine-preferring nucleoside hydrolase" evidence="1">
    <location>
        <begin position="33"/>
        <end position="197"/>
    </location>
</feature>
<gene>
    <name evidence="4" type="ORF">QJ522_18590</name>
</gene>
<protein>
    <submittedName>
        <fullName evidence="4">DUF4038 domain-containing protein</fullName>
    </submittedName>
</protein>